<proteinExistence type="predicted"/>
<name>A0ABX8BDH1_9ACTN</name>
<evidence type="ECO:0000313" key="2">
    <source>
        <dbReference type="EMBL" id="QUX20299.1"/>
    </source>
</evidence>
<evidence type="ECO:0000313" key="3">
    <source>
        <dbReference type="Proteomes" id="UP000676079"/>
    </source>
</evidence>
<organism evidence="2 3">
    <name type="scientific">Nocardiopsis changdeensis</name>
    <dbReference type="NCBI Taxonomy" id="2831969"/>
    <lineage>
        <taxon>Bacteria</taxon>
        <taxon>Bacillati</taxon>
        <taxon>Actinomycetota</taxon>
        <taxon>Actinomycetes</taxon>
        <taxon>Streptosporangiales</taxon>
        <taxon>Nocardiopsidaceae</taxon>
        <taxon>Nocardiopsis</taxon>
    </lineage>
</organism>
<protein>
    <submittedName>
        <fullName evidence="2">Uncharacterized protein</fullName>
    </submittedName>
</protein>
<dbReference type="RefSeq" id="WP_220561494.1">
    <property type="nucleotide sequence ID" value="NZ_CP074133.1"/>
</dbReference>
<keyword evidence="3" id="KW-1185">Reference proteome</keyword>
<dbReference type="EMBL" id="CP074133">
    <property type="protein sequence ID" value="QUX20299.1"/>
    <property type="molecule type" value="Genomic_DNA"/>
</dbReference>
<sequence>MSISQVLVQYNGHPNSMPEDDPGEILVRGGWGAAPEVVAAGVAAVLRGEGMQTRTRTTSTVYSSEPAPGGGTQHVATTTVVTSPWTLPDPE</sequence>
<reference evidence="2 3" key="1">
    <citation type="submission" date="2021-05" db="EMBL/GenBank/DDBJ databases">
        <title>Direct Submission.</title>
        <authorList>
            <person name="Li K."/>
            <person name="Gao J."/>
        </authorList>
    </citation>
    <scope>NUCLEOTIDE SEQUENCE [LARGE SCALE GENOMIC DNA]</scope>
    <source>
        <strain evidence="2 3">Mg02</strain>
    </source>
</reference>
<dbReference type="Proteomes" id="UP000676079">
    <property type="component" value="Chromosome"/>
</dbReference>
<feature type="region of interest" description="Disordered" evidence="1">
    <location>
        <begin position="56"/>
        <end position="75"/>
    </location>
</feature>
<gene>
    <name evidence="2" type="ORF">KGD84_17370</name>
</gene>
<evidence type="ECO:0000256" key="1">
    <source>
        <dbReference type="SAM" id="MobiDB-lite"/>
    </source>
</evidence>
<accession>A0ABX8BDH1</accession>